<dbReference type="PANTHER" id="PTHR45436:SF5">
    <property type="entry name" value="SENSOR HISTIDINE KINASE TRCS"/>
    <property type="match status" value="1"/>
</dbReference>
<dbReference type="EMBL" id="AUZZ01006269">
    <property type="protein sequence ID" value="EQD46865.1"/>
    <property type="molecule type" value="Genomic_DNA"/>
</dbReference>
<keyword evidence="7" id="KW-0472">Membrane</keyword>
<keyword evidence="5" id="KW-0418">Kinase</keyword>
<keyword evidence="3" id="KW-0597">Phosphoprotein</keyword>
<dbReference type="GO" id="GO:0004673">
    <property type="term" value="F:protein histidine kinase activity"/>
    <property type="evidence" value="ECO:0007669"/>
    <property type="project" value="UniProtKB-EC"/>
</dbReference>
<evidence type="ECO:0000256" key="4">
    <source>
        <dbReference type="ARBA" id="ARBA00022679"/>
    </source>
</evidence>
<reference evidence="9" key="2">
    <citation type="journal article" date="2014" name="ISME J.">
        <title>Microbial stratification in low pH oxic and suboxic macroscopic growths along an acid mine drainage.</title>
        <authorList>
            <person name="Mendez-Garcia C."/>
            <person name="Mesa V."/>
            <person name="Sprenger R.R."/>
            <person name="Richter M."/>
            <person name="Diez M.S."/>
            <person name="Solano J."/>
            <person name="Bargiela R."/>
            <person name="Golyshina O.V."/>
            <person name="Manteca A."/>
            <person name="Ramos J.L."/>
            <person name="Gallego J.R."/>
            <person name="Llorente I."/>
            <person name="Martins Dos Santos V.A."/>
            <person name="Jensen O.N."/>
            <person name="Pelaez A.I."/>
            <person name="Sanchez J."/>
            <person name="Ferrer M."/>
        </authorList>
    </citation>
    <scope>NUCLEOTIDE SEQUENCE</scope>
</reference>
<evidence type="ECO:0000256" key="3">
    <source>
        <dbReference type="ARBA" id="ARBA00022553"/>
    </source>
</evidence>
<proteinExistence type="predicted"/>
<keyword evidence="7" id="KW-0812">Transmembrane</keyword>
<dbReference type="GO" id="GO:0000160">
    <property type="term" value="P:phosphorelay signal transduction system"/>
    <property type="evidence" value="ECO:0007669"/>
    <property type="project" value="UniProtKB-KW"/>
</dbReference>
<evidence type="ECO:0000256" key="7">
    <source>
        <dbReference type="SAM" id="Phobius"/>
    </source>
</evidence>
<gene>
    <name evidence="9" type="ORF">B2A_08694</name>
</gene>
<dbReference type="EC" id="2.7.13.3" evidence="2"/>
<evidence type="ECO:0000259" key="8">
    <source>
        <dbReference type="PROSITE" id="PS50885"/>
    </source>
</evidence>
<evidence type="ECO:0000313" key="9">
    <source>
        <dbReference type="EMBL" id="EQD46865.1"/>
    </source>
</evidence>
<dbReference type="AlphaFoldDB" id="T1AXN5"/>
<protein>
    <recommendedName>
        <fullName evidence="2">histidine kinase</fullName>
        <ecNumber evidence="2">2.7.13.3</ecNumber>
    </recommendedName>
</protein>
<dbReference type="InterPro" id="IPR003660">
    <property type="entry name" value="HAMP_dom"/>
</dbReference>
<evidence type="ECO:0000256" key="6">
    <source>
        <dbReference type="ARBA" id="ARBA00023012"/>
    </source>
</evidence>
<feature type="domain" description="HAMP" evidence="8">
    <location>
        <begin position="185"/>
        <end position="236"/>
    </location>
</feature>
<organism evidence="9">
    <name type="scientific">mine drainage metagenome</name>
    <dbReference type="NCBI Taxonomy" id="410659"/>
    <lineage>
        <taxon>unclassified sequences</taxon>
        <taxon>metagenomes</taxon>
        <taxon>ecological metagenomes</taxon>
    </lineage>
</organism>
<feature type="non-terminal residue" evidence="9">
    <location>
        <position position="262"/>
    </location>
</feature>
<dbReference type="PANTHER" id="PTHR45436">
    <property type="entry name" value="SENSOR HISTIDINE KINASE YKOH"/>
    <property type="match status" value="1"/>
</dbReference>
<evidence type="ECO:0000256" key="5">
    <source>
        <dbReference type="ARBA" id="ARBA00022777"/>
    </source>
</evidence>
<comment type="caution">
    <text evidence="9">The sequence shown here is derived from an EMBL/GenBank/DDBJ whole genome shotgun (WGS) entry which is preliminary data.</text>
</comment>
<keyword evidence="4" id="KW-0808">Transferase</keyword>
<evidence type="ECO:0000256" key="2">
    <source>
        <dbReference type="ARBA" id="ARBA00012438"/>
    </source>
</evidence>
<keyword evidence="7" id="KW-1133">Transmembrane helix</keyword>
<feature type="transmembrane region" description="Helical" evidence="7">
    <location>
        <begin position="165"/>
        <end position="188"/>
    </location>
</feature>
<evidence type="ECO:0000256" key="1">
    <source>
        <dbReference type="ARBA" id="ARBA00000085"/>
    </source>
</evidence>
<sequence>MHSLSQRLLLSVAVPLVLFFGFMTLVLDSGFRTLSSGRLHELLDSQIIALIAAAEPEPAGGYGAPIKALDSRFGTPGSGWYAAIRSAHHDWRSPSTAAVTVHFGPLLAQGQRKFLYTVAGHKRLAIESRGVTFTDDPRNVRPVTFSVAISLTPYEQQLWQFRRRMVFWFSILMLLLLATLAVLLRAVLAPVRRLEREIHEVEAGRSEVLGDGYPRELSGVARQLNALLIGQRKRLARYRDTLGNLAHSLKTPLAVMRSALSG</sequence>
<accession>T1AXN5</accession>
<dbReference type="GO" id="GO:0005886">
    <property type="term" value="C:plasma membrane"/>
    <property type="evidence" value="ECO:0007669"/>
    <property type="project" value="TreeGrafter"/>
</dbReference>
<reference evidence="9" key="1">
    <citation type="submission" date="2013-08" db="EMBL/GenBank/DDBJ databases">
        <authorList>
            <person name="Mendez C."/>
            <person name="Richter M."/>
            <person name="Ferrer M."/>
            <person name="Sanchez J."/>
        </authorList>
    </citation>
    <scope>NUCLEOTIDE SEQUENCE</scope>
</reference>
<name>T1AXN5_9ZZZZ</name>
<keyword evidence="6" id="KW-0902">Two-component regulatory system</keyword>
<dbReference type="PROSITE" id="PS50885">
    <property type="entry name" value="HAMP"/>
    <property type="match status" value="1"/>
</dbReference>
<comment type="catalytic activity">
    <reaction evidence="1">
        <text>ATP + protein L-histidine = ADP + protein N-phospho-L-histidine.</text>
        <dbReference type="EC" id="2.7.13.3"/>
    </reaction>
</comment>
<dbReference type="InterPro" id="IPR050428">
    <property type="entry name" value="TCS_sensor_his_kinase"/>
</dbReference>
<dbReference type="Gene3D" id="1.10.287.130">
    <property type="match status" value="1"/>
</dbReference>